<dbReference type="PANTHER" id="PTHR43471:SF10">
    <property type="entry name" value="SLL1107 PROTEIN"/>
    <property type="match status" value="1"/>
</dbReference>
<evidence type="ECO:0000313" key="3">
    <source>
        <dbReference type="Proteomes" id="UP000516013"/>
    </source>
</evidence>
<feature type="transmembrane region" description="Helical" evidence="1">
    <location>
        <begin position="236"/>
        <end position="254"/>
    </location>
</feature>
<keyword evidence="3" id="KW-1185">Reference proteome</keyword>
<gene>
    <name evidence="2" type="ORF">IAR63_11130</name>
</gene>
<keyword evidence="1" id="KW-1133">Transmembrane helix</keyword>
<dbReference type="KEGG" id="ccur:IAR63_11130"/>
<feature type="transmembrane region" description="Helical" evidence="1">
    <location>
        <begin position="103"/>
        <end position="124"/>
    </location>
</feature>
<name>A0A7H0EXF6_9CYAN</name>
<organism evidence="2 3">
    <name type="scientific">Cylindrospermopsis curvispora GIHE-G1</name>
    <dbReference type="NCBI Taxonomy" id="2666332"/>
    <lineage>
        <taxon>Bacteria</taxon>
        <taxon>Bacillati</taxon>
        <taxon>Cyanobacteriota</taxon>
        <taxon>Cyanophyceae</taxon>
        <taxon>Nostocales</taxon>
        <taxon>Aphanizomenonaceae</taxon>
        <taxon>Cylindrospermopsis</taxon>
    </lineage>
</organism>
<reference evidence="2 3" key="1">
    <citation type="submission" date="2020-08" db="EMBL/GenBank/DDBJ databases">
        <title>Complete genome sequence of Raphidiopsis curvispora isolated from drinking water reservoir in South Korea.</title>
        <authorList>
            <person name="Jeong J."/>
        </authorList>
    </citation>
    <scope>NUCLEOTIDE SEQUENCE [LARGE SCALE GENOMIC DNA]</scope>
    <source>
        <strain evidence="2 3">GIHE-G1</strain>
    </source>
</reference>
<dbReference type="PANTHER" id="PTHR43471">
    <property type="entry name" value="ABC TRANSPORTER PERMEASE"/>
    <property type="match status" value="1"/>
</dbReference>
<dbReference type="EMBL" id="CP060822">
    <property type="protein sequence ID" value="QNP28472.1"/>
    <property type="molecule type" value="Genomic_DNA"/>
</dbReference>
<feature type="transmembrane region" description="Helical" evidence="1">
    <location>
        <begin position="155"/>
        <end position="177"/>
    </location>
</feature>
<proteinExistence type="predicted"/>
<dbReference type="AlphaFoldDB" id="A0A7H0EXF6"/>
<feature type="transmembrane region" description="Helical" evidence="1">
    <location>
        <begin position="51"/>
        <end position="73"/>
    </location>
</feature>
<sequence length="259" mass="28848">MNIITTLVIAKNLLQQVVRDRLLYILVFYAVILALANRVIFQFAAATQDKIFLDVGLGIMNIIGLIVAVFIGTSMMNQEIEKRTILTILAKPISRGQLIISKYLGLCGVLLLLLTCMTIIYLGFLQFQKITYNPYTIILAVIFLFLQLSLITTVAITLGVFTSTLLATFLSIAIYLIGNTTTDLVNLVRAGENPFIVNIVTILYLTLPDLSRLDLKNDVVYGWEAIPDTITLFSNAGYGLTYSLMLLAIAIFIFSRKEF</sequence>
<feature type="transmembrane region" description="Helical" evidence="1">
    <location>
        <begin position="21"/>
        <end position="45"/>
    </location>
</feature>
<accession>A0A7H0EXF6</accession>
<evidence type="ECO:0000256" key="1">
    <source>
        <dbReference type="SAM" id="Phobius"/>
    </source>
</evidence>
<evidence type="ECO:0000313" key="2">
    <source>
        <dbReference type="EMBL" id="QNP28472.1"/>
    </source>
</evidence>
<dbReference type="Proteomes" id="UP000516013">
    <property type="component" value="Chromosome"/>
</dbReference>
<keyword evidence="1" id="KW-0812">Transmembrane</keyword>
<dbReference type="GO" id="GO:0005886">
    <property type="term" value="C:plasma membrane"/>
    <property type="evidence" value="ECO:0007669"/>
    <property type="project" value="UniProtKB-SubCell"/>
</dbReference>
<dbReference type="Pfam" id="PF12679">
    <property type="entry name" value="ABC2_membrane_2"/>
    <property type="match status" value="1"/>
</dbReference>
<protein>
    <submittedName>
        <fullName evidence="2">ABC transporter permease subunit</fullName>
    </submittedName>
</protein>
<dbReference type="GO" id="GO:0140359">
    <property type="term" value="F:ABC-type transporter activity"/>
    <property type="evidence" value="ECO:0007669"/>
    <property type="project" value="InterPro"/>
</dbReference>
<dbReference type="RefSeq" id="WP_187705320.1">
    <property type="nucleotide sequence ID" value="NZ_CP060822.1"/>
</dbReference>
<keyword evidence="1" id="KW-0472">Membrane</keyword>
<feature type="transmembrane region" description="Helical" evidence="1">
    <location>
        <begin position="130"/>
        <end position="148"/>
    </location>
</feature>